<organism evidence="2 3">
    <name type="scientific">Dokdonella fugitiva</name>
    <dbReference type="NCBI Taxonomy" id="328517"/>
    <lineage>
        <taxon>Bacteria</taxon>
        <taxon>Pseudomonadati</taxon>
        <taxon>Pseudomonadota</taxon>
        <taxon>Gammaproteobacteria</taxon>
        <taxon>Lysobacterales</taxon>
        <taxon>Rhodanobacteraceae</taxon>
        <taxon>Dokdonella</taxon>
    </lineage>
</organism>
<dbReference type="OrthoDB" id="5958286at2"/>
<evidence type="ECO:0000313" key="3">
    <source>
        <dbReference type="Proteomes" id="UP000294862"/>
    </source>
</evidence>
<gene>
    <name evidence="2" type="ORF">EV148_103106</name>
</gene>
<proteinExistence type="predicted"/>
<feature type="domain" description="TubC N-terminal docking" evidence="1">
    <location>
        <begin position="7"/>
        <end position="54"/>
    </location>
</feature>
<keyword evidence="3" id="KW-1185">Reference proteome</keyword>
<dbReference type="Pfam" id="PF18563">
    <property type="entry name" value="TubC_N"/>
    <property type="match status" value="1"/>
</dbReference>
<accession>A0A4R2IAS4</accession>
<evidence type="ECO:0000313" key="2">
    <source>
        <dbReference type="EMBL" id="TCO41186.1"/>
    </source>
</evidence>
<sequence length="174" mass="18764">MSATAETMIRDLSARGVRLSRNGENLRIVAPRGTLTPELRQTLTEAKPAILAALTTGELRAKLESLAFAEGVGTVIVRELPTAGLEACAELSDDVLRAYVRALRDSDLRERGSVPSHETAAIRCMHCGPVYAAPEVARVLPVVRNLPTAAGCPWCHVRARHNIPRPRISIGTGR</sequence>
<evidence type="ECO:0000259" key="1">
    <source>
        <dbReference type="Pfam" id="PF18563"/>
    </source>
</evidence>
<dbReference type="Proteomes" id="UP000294862">
    <property type="component" value="Unassembled WGS sequence"/>
</dbReference>
<dbReference type="InterPro" id="IPR041464">
    <property type="entry name" value="TubC_N"/>
</dbReference>
<dbReference type="EMBL" id="SLWQ01000003">
    <property type="protein sequence ID" value="TCO41186.1"/>
    <property type="molecule type" value="Genomic_DNA"/>
</dbReference>
<reference evidence="2 3" key="1">
    <citation type="journal article" date="2015" name="Stand. Genomic Sci.">
        <title>Genomic Encyclopedia of Bacterial and Archaeal Type Strains, Phase III: the genomes of soil and plant-associated and newly described type strains.</title>
        <authorList>
            <person name="Whitman W.B."/>
            <person name="Woyke T."/>
            <person name="Klenk H.P."/>
            <person name="Zhou Y."/>
            <person name="Lilburn T.G."/>
            <person name="Beck B.J."/>
            <person name="De Vos P."/>
            <person name="Vandamme P."/>
            <person name="Eisen J.A."/>
            <person name="Garrity G."/>
            <person name="Hugenholtz P."/>
            <person name="Kyrpides N.C."/>
        </authorList>
    </citation>
    <scope>NUCLEOTIDE SEQUENCE [LARGE SCALE GENOMIC DNA]</scope>
    <source>
        <strain evidence="2 3">A3</strain>
    </source>
</reference>
<protein>
    <recommendedName>
        <fullName evidence="1">TubC N-terminal docking domain-containing protein</fullName>
    </recommendedName>
</protein>
<name>A0A4R2IAS4_9GAMM</name>
<dbReference type="Gene3D" id="1.10.10.1830">
    <property type="entry name" value="Non-ribosomal peptide synthase, adenylation domain"/>
    <property type="match status" value="1"/>
</dbReference>
<dbReference type="AlphaFoldDB" id="A0A4R2IAS4"/>
<comment type="caution">
    <text evidence="2">The sequence shown here is derived from an EMBL/GenBank/DDBJ whole genome shotgun (WGS) entry which is preliminary data.</text>
</comment>
<dbReference type="InterPro" id="IPR044894">
    <property type="entry name" value="TubC_N_sf"/>
</dbReference>
<dbReference type="RefSeq" id="WP_131995865.1">
    <property type="nucleotide sequence ID" value="NZ_SLWQ01000003.1"/>
</dbReference>